<comment type="cofactor">
    <cofactor evidence="1">
        <name>FAD</name>
        <dbReference type="ChEBI" id="CHEBI:57692"/>
    </cofactor>
</comment>
<dbReference type="SUPFAM" id="SSF63380">
    <property type="entry name" value="Riboflavin synthase domain-like"/>
    <property type="match status" value="1"/>
</dbReference>
<dbReference type="PROSITE" id="PS51085">
    <property type="entry name" value="2FE2S_FER_2"/>
    <property type="match status" value="1"/>
</dbReference>
<dbReference type="InterPro" id="IPR001709">
    <property type="entry name" value="Flavoprot_Pyr_Nucl_cyt_Rdtase"/>
</dbReference>
<dbReference type="Gene3D" id="3.10.20.30">
    <property type="match status" value="1"/>
</dbReference>
<dbReference type="InterPro" id="IPR008333">
    <property type="entry name" value="Cbr1-like_FAD-bd_dom"/>
</dbReference>
<protein>
    <submittedName>
        <fullName evidence="11">Ring-1,2-phenylacetyl-CoA epoxidase subunit PaaE</fullName>
    </submittedName>
</protein>
<dbReference type="Gene3D" id="2.40.30.10">
    <property type="entry name" value="Translation factors"/>
    <property type="match status" value="1"/>
</dbReference>
<keyword evidence="4" id="KW-0479">Metal-binding</keyword>
<dbReference type="Proteomes" id="UP000185221">
    <property type="component" value="Unassembled WGS sequence"/>
</dbReference>
<dbReference type="OrthoDB" id="9789468at2"/>
<keyword evidence="12" id="KW-1185">Reference proteome</keyword>
<keyword evidence="2" id="KW-0285">Flavoprotein</keyword>
<evidence type="ECO:0000256" key="2">
    <source>
        <dbReference type="ARBA" id="ARBA00022630"/>
    </source>
</evidence>
<dbReference type="InterPro" id="IPR017927">
    <property type="entry name" value="FAD-bd_FR_type"/>
</dbReference>
<evidence type="ECO:0000256" key="7">
    <source>
        <dbReference type="ARBA" id="ARBA00023004"/>
    </source>
</evidence>
<dbReference type="PRINTS" id="PR00371">
    <property type="entry name" value="FPNCR"/>
</dbReference>
<dbReference type="InterPro" id="IPR036010">
    <property type="entry name" value="2Fe-2S_ferredoxin-like_sf"/>
</dbReference>
<evidence type="ECO:0000256" key="4">
    <source>
        <dbReference type="ARBA" id="ARBA00022723"/>
    </source>
</evidence>
<accession>A0A1N6D6N4</accession>
<dbReference type="Pfam" id="PF00111">
    <property type="entry name" value="Fer2"/>
    <property type="match status" value="1"/>
</dbReference>
<evidence type="ECO:0000313" key="11">
    <source>
        <dbReference type="EMBL" id="SIN66324.1"/>
    </source>
</evidence>
<dbReference type="InterPro" id="IPR012675">
    <property type="entry name" value="Beta-grasp_dom_sf"/>
</dbReference>
<feature type="domain" description="FAD-binding FR-type" evidence="10">
    <location>
        <begin position="15"/>
        <end position="117"/>
    </location>
</feature>
<sequence>MFNLFKKKKEVAKKQTFLPLKVREVVKETADTVSIYFEQPEPYLEYKPGQFLTLVMDFEGKEQRRSYSLCTSPYMDPFPGISVKRVPGGLFSNFLNEKIHPGKTINVLKPLGNFTTDFHSKNQKHFFLVAGGSGITPIMGIMKSVLVNEPNSKVTLLYCSRHEDHIIFKKELDELEHKYADHLKVIHNLSQPTEAWTGLKGRLSSETLKGLVNTAESESEFQTEYFICGPEGILETTLEVLSSLQISSEKIHKESFFSAAAEAAHEAAATAGGLTRDVTVLLEGEEHLVTVTPDKTILEAGLDQNLNMPFSCQSGLCTACRGKLISGEVKMDEDSGLSQNEIDAGYVLCCVGRPMTDDVKVRIE</sequence>
<dbReference type="CDD" id="cd06214">
    <property type="entry name" value="PA_degradation_oxidoreductase_like"/>
    <property type="match status" value="1"/>
</dbReference>
<dbReference type="Gene3D" id="3.40.50.80">
    <property type="entry name" value="Nucleotide-binding domain of ferredoxin-NADP reductase (FNR) module"/>
    <property type="match status" value="1"/>
</dbReference>
<dbReference type="InterPro" id="IPR001041">
    <property type="entry name" value="2Fe-2S_ferredoxin-type"/>
</dbReference>
<dbReference type="PANTHER" id="PTHR47354:SF8">
    <property type="entry name" value="1,2-PHENYLACETYL-COA EPOXIDASE, SUBUNIT E"/>
    <property type="match status" value="1"/>
</dbReference>
<dbReference type="InterPro" id="IPR006058">
    <property type="entry name" value="2Fe2S_fd_BS"/>
</dbReference>
<evidence type="ECO:0000256" key="8">
    <source>
        <dbReference type="ARBA" id="ARBA00023014"/>
    </source>
</evidence>
<feature type="domain" description="2Fe-2S ferredoxin-type" evidence="9">
    <location>
        <begin position="276"/>
        <end position="364"/>
    </location>
</feature>
<dbReference type="PRINTS" id="PR00406">
    <property type="entry name" value="CYTB5RDTASE"/>
</dbReference>
<dbReference type="GO" id="GO:0051537">
    <property type="term" value="F:2 iron, 2 sulfur cluster binding"/>
    <property type="evidence" value="ECO:0007669"/>
    <property type="project" value="UniProtKB-KW"/>
</dbReference>
<dbReference type="Pfam" id="PF00175">
    <property type="entry name" value="NAD_binding_1"/>
    <property type="match status" value="1"/>
</dbReference>
<dbReference type="SUPFAM" id="SSF52343">
    <property type="entry name" value="Ferredoxin reductase-like, C-terminal NADP-linked domain"/>
    <property type="match status" value="1"/>
</dbReference>
<dbReference type="GO" id="GO:0046872">
    <property type="term" value="F:metal ion binding"/>
    <property type="evidence" value="ECO:0007669"/>
    <property type="project" value="UniProtKB-KW"/>
</dbReference>
<reference evidence="12" key="1">
    <citation type="submission" date="2016-11" db="EMBL/GenBank/DDBJ databases">
        <authorList>
            <person name="Varghese N."/>
            <person name="Submissions S."/>
        </authorList>
    </citation>
    <scope>NUCLEOTIDE SEQUENCE [LARGE SCALE GENOMIC DNA]</scope>
    <source>
        <strain evidence="12">DSM 15292</strain>
    </source>
</reference>
<dbReference type="RefSeq" id="WP_074223096.1">
    <property type="nucleotide sequence ID" value="NZ_FSRC01000001.1"/>
</dbReference>
<evidence type="ECO:0000256" key="3">
    <source>
        <dbReference type="ARBA" id="ARBA00022714"/>
    </source>
</evidence>
<name>A0A1N6D6N4_9BACT</name>
<dbReference type="SUPFAM" id="SSF54292">
    <property type="entry name" value="2Fe-2S ferredoxin-like"/>
    <property type="match status" value="1"/>
</dbReference>
<keyword evidence="8" id="KW-0411">Iron-sulfur</keyword>
<dbReference type="GO" id="GO:0016491">
    <property type="term" value="F:oxidoreductase activity"/>
    <property type="evidence" value="ECO:0007669"/>
    <property type="project" value="UniProtKB-KW"/>
</dbReference>
<dbReference type="CDD" id="cd00207">
    <property type="entry name" value="fer2"/>
    <property type="match status" value="1"/>
</dbReference>
<evidence type="ECO:0000259" key="10">
    <source>
        <dbReference type="PROSITE" id="PS51384"/>
    </source>
</evidence>
<dbReference type="AlphaFoldDB" id="A0A1N6D6N4"/>
<dbReference type="Pfam" id="PF00970">
    <property type="entry name" value="FAD_binding_6"/>
    <property type="match status" value="1"/>
</dbReference>
<organism evidence="11 12">
    <name type="scientific">Algoriphagus halophilus</name>
    <dbReference type="NCBI Taxonomy" id="226505"/>
    <lineage>
        <taxon>Bacteria</taxon>
        <taxon>Pseudomonadati</taxon>
        <taxon>Bacteroidota</taxon>
        <taxon>Cytophagia</taxon>
        <taxon>Cytophagales</taxon>
        <taxon>Cyclobacteriaceae</taxon>
        <taxon>Algoriphagus</taxon>
    </lineage>
</organism>
<dbReference type="STRING" id="226505.SAMN05444394_0321"/>
<dbReference type="PROSITE" id="PS51384">
    <property type="entry name" value="FAD_FR"/>
    <property type="match status" value="1"/>
</dbReference>
<evidence type="ECO:0000256" key="6">
    <source>
        <dbReference type="ARBA" id="ARBA00023002"/>
    </source>
</evidence>
<dbReference type="InterPro" id="IPR039261">
    <property type="entry name" value="FNR_nucleotide-bd"/>
</dbReference>
<evidence type="ECO:0000256" key="1">
    <source>
        <dbReference type="ARBA" id="ARBA00001974"/>
    </source>
</evidence>
<dbReference type="EMBL" id="FSRC01000001">
    <property type="protein sequence ID" value="SIN66324.1"/>
    <property type="molecule type" value="Genomic_DNA"/>
</dbReference>
<evidence type="ECO:0000259" key="9">
    <source>
        <dbReference type="PROSITE" id="PS51085"/>
    </source>
</evidence>
<evidence type="ECO:0000313" key="12">
    <source>
        <dbReference type="Proteomes" id="UP000185221"/>
    </source>
</evidence>
<dbReference type="GO" id="GO:0050660">
    <property type="term" value="F:flavin adenine dinucleotide binding"/>
    <property type="evidence" value="ECO:0007669"/>
    <property type="project" value="TreeGrafter"/>
</dbReference>
<dbReference type="InterPro" id="IPR017938">
    <property type="entry name" value="Riboflavin_synthase-like_b-brl"/>
</dbReference>
<dbReference type="InterPro" id="IPR001433">
    <property type="entry name" value="OxRdtase_FAD/NAD-bd"/>
</dbReference>
<keyword evidence="6" id="KW-0560">Oxidoreductase</keyword>
<keyword evidence="5" id="KW-0274">FAD</keyword>
<proteinExistence type="predicted"/>
<dbReference type="PROSITE" id="PS00197">
    <property type="entry name" value="2FE2S_FER_1"/>
    <property type="match status" value="1"/>
</dbReference>
<evidence type="ECO:0000256" key="5">
    <source>
        <dbReference type="ARBA" id="ARBA00022827"/>
    </source>
</evidence>
<keyword evidence="3" id="KW-0001">2Fe-2S</keyword>
<keyword evidence="7" id="KW-0408">Iron</keyword>
<dbReference type="PANTHER" id="PTHR47354">
    <property type="entry name" value="NADH OXIDOREDUCTASE HCR"/>
    <property type="match status" value="1"/>
</dbReference>
<dbReference type="InterPro" id="IPR050415">
    <property type="entry name" value="MRET"/>
</dbReference>
<gene>
    <name evidence="11" type="ORF">SAMN05444394_0321</name>
</gene>